<accession>A0A0F5VIT8</accession>
<comment type="caution">
    <text evidence="1">The sequence shown here is derived from an EMBL/GenBank/DDBJ whole genome shotgun (WGS) entry which is preliminary data.</text>
</comment>
<dbReference type="PATRIC" id="fig|265726.11.peg.645"/>
<dbReference type="Proteomes" id="UP000033633">
    <property type="component" value="Unassembled WGS sequence"/>
</dbReference>
<organism evidence="1 2">
    <name type="scientific">Photobacterium halotolerans</name>
    <dbReference type="NCBI Taxonomy" id="265726"/>
    <lineage>
        <taxon>Bacteria</taxon>
        <taxon>Pseudomonadati</taxon>
        <taxon>Pseudomonadota</taxon>
        <taxon>Gammaproteobacteria</taxon>
        <taxon>Vibrionales</taxon>
        <taxon>Vibrionaceae</taxon>
        <taxon>Photobacterium</taxon>
    </lineage>
</organism>
<reference evidence="1 2" key="1">
    <citation type="submission" date="2014-12" db="EMBL/GenBank/DDBJ databases">
        <title>Mercury Reductase activity and rhizosphere competence traits in the genome of root associated Photobacterium halotolerans MELD1.</title>
        <authorList>
            <person name="Mathew D.C."/>
            <person name="Huang C.-C."/>
        </authorList>
    </citation>
    <scope>NUCLEOTIDE SEQUENCE [LARGE SCALE GENOMIC DNA]</scope>
    <source>
        <strain evidence="1 2">MELD1</strain>
    </source>
</reference>
<evidence type="ECO:0000313" key="1">
    <source>
        <dbReference type="EMBL" id="KKD01757.1"/>
    </source>
</evidence>
<sequence>MHCNTWFKHLIEFCVLIRTKSDHRSAVSDVRLLRQKKATDTGRFFYAAILIRMSRPESG</sequence>
<dbReference type="AlphaFoldDB" id="A0A0F5VIT8"/>
<name>A0A0F5VIT8_9GAMM</name>
<evidence type="ECO:0000313" key="2">
    <source>
        <dbReference type="Proteomes" id="UP000033633"/>
    </source>
</evidence>
<keyword evidence="2" id="KW-1185">Reference proteome</keyword>
<dbReference type="EMBL" id="JWYV01000001">
    <property type="protein sequence ID" value="KKD01757.1"/>
    <property type="molecule type" value="Genomic_DNA"/>
</dbReference>
<proteinExistence type="predicted"/>
<protein>
    <submittedName>
        <fullName evidence="1">Uncharacterized protein</fullName>
    </submittedName>
</protein>
<gene>
    <name evidence="1" type="ORF">KY46_02970</name>
</gene>